<dbReference type="InterPro" id="IPR027417">
    <property type="entry name" value="P-loop_NTPase"/>
</dbReference>
<dbReference type="PANTHER" id="PTHR43384">
    <property type="entry name" value="SEPTUM SITE-DETERMINING PROTEIN MIND HOMOLOG, CHLOROPLASTIC-RELATED"/>
    <property type="match status" value="1"/>
</dbReference>
<gene>
    <name evidence="2" type="ORF">IDM40_24610</name>
</gene>
<dbReference type="InterPro" id="IPR022521">
    <property type="entry name" value="Rv3660c"/>
</dbReference>
<evidence type="ECO:0000313" key="2">
    <source>
        <dbReference type="EMBL" id="MBE3001852.1"/>
    </source>
</evidence>
<name>A0ABR9PDD2_9ACTN</name>
<dbReference type="RefSeq" id="WP_193124439.1">
    <property type="nucleotide sequence ID" value="NZ_JADBGI010000029.1"/>
</dbReference>
<keyword evidence="3" id="KW-1185">Reference proteome</keyword>
<comment type="caution">
    <text evidence="2">The sequence shown here is derived from an EMBL/GenBank/DDBJ whole genome shotgun (WGS) entry which is preliminary data.</text>
</comment>
<organism evidence="2 3">
    <name type="scientific">Nocardiopsis coralli</name>
    <dbReference type="NCBI Taxonomy" id="2772213"/>
    <lineage>
        <taxon>Bacteria</taxon>
        <taxon>Bacillati</taxon>
        <taxon>Actinomycetota</taxon>
        <taxon>Actinomycetes</taxon>
        <taxon>Streptosporangiales</taxon>
        <taxon>Nocardiopsidaceae</taxon>
        <taxon>Nocardiopsis</taxon>
    </lineage>
</organism>
<evidence type="ECO:0000259" key="1">
    <source>
        <dbReference type="Pfam" id="PF26563"/>
    </source>
</evidence>
<accession>A0ABR9PDD2</accession>
<dbReference type="EMBL" id="JADBGI010000029">
    <property type="protein sequence ID" value="MBE3001852.1"/>
    <property type="molecule type" value="Genomic_DNA"/>
</dbReference>
<dbReference type="NCBIfam" id="TIGR03815">
    <property type="entry name" value="CpaE_hom_Actino"/>
    <property type="match status" value="1"/>
</dbReference>
<dbReference type="Pfam" id="PF26563">
    <property type="entry name" value="Rv3660c_N"/>
    <property type="match status" value="1"/>
</dbReference>
<evidence type="ECO:0000313" key="3">
    <source>
        <dbReference type="Proteomes" id="UP000806528"/>
    </source>
</evidence>
<feature type="domain" description="Rv3660c-like CheY-like N-terminal" evidence="1">
    <location>
        <begin position="11"/>
        <end position="110"/>
    </location>
</feature>
<dbReference type="PANTHER" id="PTHR43384:SF11">
    <property type="entry name" value="SEPTUM SITE DETERMINING PROTEIN"/>
    <property type="match status" value="1"/>
</dbReference>
<sequence>MDPQPRPLIATDDPHLLDDLLRLASAASVEVDVARTVDRAMRLWTRAPLAVVGTDLSPALRAADPPPHPRLVVVCRGDATDTGRHEGLLLLPRDEDELAGLFSEAAEDGTSPAPTLAVVGGRGGAGASLLTVALALAGERAGLRTALLDTDPLGCGADVYLGCEGLERPAGWGDLLHRNGRMRWRDLSPRLPGTSHVSVLTWTRGAGGERPLPVGAVRAALASARTGADLVVADLPRSFDPATRVVLNRADVVFVVIPADVPSVVAATRVADRLREEAPVVRAVVRGAGGELSAEVIAGTLRMPLGADLPPEPGLARTLASGQAPARRPRSPLARFADGVIGALPRSRAVS</sequence>
<dbReference type="Proteomes" id="UP000806528">
    <property type="component" value="Unassembled WGS sequence"/>
</dbReference>
<protein>
    <submittedName>
        <fullName evidence="2">Septum site determining protein</fullName>
    </submittedName>
</protein>
<reference evidence="2 3" key="1">
    <citation type="submission" date="2020-09" db="EMBL/GenBank/DDBJ databases">
        <title>Diversity and distribution of actinomycetes associated with coral in the coast of Hainan.</title>
        <authorList>
            <person name="Li F."/>
        </authorList>
    </citation>
    <scope>NUCLEOTIDE SEQUENCE [LARGE SCALE GENOMIC DNA]</scope>
    <source>
        <strain evidence="2 3">HNM0947</strain>
    </source>
</reference>
<dbReference type="SUPFAM" id="SSF52540">
    <property type="entry name" value="P-loop containing nucleoside triphosphate hydrolases"/>
    <property type="match status" value="1"/>
</dbReference>
<proteinExistence type="predicted"/>
<dbReference type="InterPro" id="IPR050625">
    <property type="entry name" value="ParA/MinD_ATPase"/>
</dbReference>
<dbReference type="InterPro" id="IPR059050">
    <property type="entry name" value="Rv3660c_N"/>
</dbReference>
<dbReference type="Gene3D" id="3.40.50.300">
    <property type="entry name" value="P-loop containing nucleotide triphosphate hydrolases"/>
    <property type="match status" value="1"/>
</dbReference>